<organism evidence="7 8">
    <name type="scientific">Shewanella xiamenensis</name>
    <dbReference type="NCBI Taxonomy" id="332186"/>
    <lineage>
        <taxon>Bacteria</taxon>
        <taxon>Pseudomonadati</taxon>
        <taxon>Pseudomonadota</taxon>
        <taxon>Gammaproteobacteria</taxon>
        <taxon>Alteromonadales</taxon>
        <taxon>Shewanellaceae</taxon>
        <taxon>Shewanella</taxon>
    </lineage>
</organism>
<dbReference type="GO" id="GO:0009234">
    <property type="term" value="P:menaquinone biosynthetic process"/>
    <property type="evidence" value="ECO:0007669"/>
    <property type="project" value="UniProtKB-UniRule"/>
</dbReference>
<evidence type="ECO:0000256" key="3">
    <source>
        <dbReference type="ARBA" id="ARBA00022842"/>
    </source>
</evidence>
<dbReference type="RefSeq" id="WP_188870861.1">
    <property type="nucleotide sequence ID" value="NZ_AP026732.1"/>
</dbReference>
<keyword evidence="3 5" id="KW-0460">Magnesium</keyword>
<reference evidence="7" key="1">
    <citation type="submission" date="2023-05" db="EMBL/GenBank/DDBJ databases">
        <title>Colonisation of extended spectrum b-lactamase- and carbapenemase-producing bacteria on hospital surfaces from low- and middle-income countries.</title>
        <authorList>
            <person name="Nieto-Rosado M."/>
            <person name="Sands K."/>
            <person name="Iregbu K."/>
            <person name="Zahra R."/>
            <person name="Mazarati J.B."/>
            <person name="Mehtar S."/>
            <person name="Barnards-Group B."/>
            <person name="Walsh T.R."/>
        </authorList>
    </citation>
    <scope>NUCLEOTIDE SEQUENCE</scope>
    <source>
        <strain evidence="7">PP-E493</strain>
    </source>
</reference>
<accession>A0AAE4Q532</accession>
<comment type="catalytic activity">
    <reaction evidence="1 5">
        <text>chorismate = isochorismate</text>
        <dbReference type="Rhea" id="RHEA:18985"/>
        <dbReference type="ChEBI" id="CHEBI:29748"/>
        <dbReference type="ChEBI" id="CHEBI:29780"/>
        <dbReference type="EC" id="5.4.4.2"/>
    </reaction>
</comment>
<dbReference type="HAMAP" id="MF_01935">
    <property type="entry name" value="MenF"/>
    <property type="match status" value="1"/>
</dbReference>
<comment type="pathway">
    <text evidence="5">Quinol/quinone metabolism; menaquinone biosynthesis.</text>
</comment>
<feature type="binding site" evidence="5">
    <location>
        <position position="303"/>
    </location>
    <ligand>
        <name>Mg(2+)</name>
        <dbReference type="ChEBI" id="CHEBI:18420"/>
    </ligand>
</feature>
<dbReference type="PANTHER" id="PTHR47253">
    <property type="match status" value="1"/>
</dbReference>
<dbReference type="GO" id="GO:0000287">
    <property type="term" value="F:magnesium ion binding"/>
    <property type="evidence" value="ECO:0007669"/>
    <property type="project" value="UniProtKB-UniRule"/>
</dbReference>
<protein>
    <recommendedName>
        <fullName evidence="5">Isochorismate synthase MenF</fullName>
        <ecNumber evidence="5">5.4.4.2</ecNumber>
    </recommendedName>
    <alternativeName>
        <fullName evidence="5">Isochorismate mutase</fullName>
    </alternativeName>
</protein>
<evidence type="ECO:0000313" key="8">
    <source>
        <dbReference type="Proteomes" id="UP001187859"/>
    </source>
</evidence>
<dbReference type="NCBIfam" id="TIGR00543">
    <property type="entry name" value="isochor_syn"/>
    <property type="match status" value="1"/>
</dbReference>
<comment type="similarity">
    <text evidence="2 5">Belongs to the isochorismate synthase family.</text>
</comment>
<dbReference type="InterPro" id="IPR005801">
    <property type="entry name" value="ADC_synthase"/>
</dbReference>
<dbReference type="AlphaFoldDB" id="A0AAE4Q532"/>
<dbReference type="SUPFAM" id="SSF56322">
    <property type="entry name" value="ADC synthase"/>
    <property type="match status" value="1"/>
</dbReference>
<name>A0AAE4Q532_9GAMM</name>
<proteinExistence type="inferred from homology"/>
<comment type="caution">
    <text evidence="7">The sequence shown here is derived from an EMBL/GenBank/DDBJ whole genome shotgun (WGS) entry which is preliminary data.</text>
</comment>
<gene>
    <name evidence="5" type="primary">menF</name>
    <name evidence="7" type="ORF">QM089_19765</name>
</gene>
<dbReference type="PANTHER" id="PTHR47253:SF4">
    <property type="entry name" value="ISOCHORISMATE SYNTHASE 2, CHLOROPLASTIC"/>
    <property type="match status" value="1"/>
</dbReference>
<dbReference type="InterPro" id="IPR004561">
    <property type="entry name" value="IsoChor_synthase"/>
</dbReference>
<dbReference type="EMBL" id="JASGOQ010000001">
    <property type="protein sequence ID" value="MDV5392432.1"/>
    <property type="molecule type" value="Genomic_DNA"/>
</dbReference>
<comment type="cofactor">
    <cofactor evidence="5">
        <name>Mg(2+)</name>
        <dbReference type="ChEBI" id="CHEBI:18420"/>
    </cofactor>
</comment>
<comment type="function">
    <text evidence="5">Catalyzes the conversion of chorismate to isochorismate.</text>
</comment>
<evidence type="ECO:0000259" key="6">
    <source>
        <dbReference type="Pfam" id="PF00425"/>
    </source>
</evidence>
<evidence type="ECO:0000256" key="1">
    <source>
        <dbReference type="ARBA" id="ARBA00000799"/>
    </source>
</evidence>
<sequence>MPAHALSEDLKSLIDKLIQMKQVPASEPIVQLSLTTVSIPLISWLASQTQYPRIYWHGRDKIEEVAAIGACKDIKFETGVQDNELASVYERQRVLSSNPDIRYYGGVAFDRSIESWPEFGNSRFVLPRIEFRRSADQFSLRVNLNFADNNPIDEIDLAIAAIEAVMPARPLAPPNKLTLESRQDIPDFPRWKTLVEQVVEPEFNQDTPKVVLSRLTELKVNEQVDPWMVLACWQGRNPNSFQFGFQFSPERTYISCSPERLFRRRRQQLFTEALAGTTVRGLNKEEDVALANALLEDNKNSVENQLVRRHIVNMLTPLSQYVGAEEAATIFKLNHIQHLHRAIRAELKPGVNDFQLLQALHPTPAVGGLPRESAMKFIRQREGYMRGWYAGACGYFNQDESEFSVAIRSALIEPGKINLFAGAGIIAGSDPEAEWQELENKLATIMSILIEL</sequence>
<dbReference type="GO" id="GO:0008909">
    <property type="term" value="F:isochorismate synthase activity"/>
    <property type="evidence" value="ECO:0007669"/>
    <property type="project" value="UniProtKB-UniRule"/>
</dbReference>
<feature type="domain" description="Chorismate-utilising enzyme C-terminal" evidence="6">
    <location>
        <begin position="189"/>
        <end position="441"/>
    </location>
</feature>
<feature type="active site" description="Proton acceptor" evidence="5">
    <location>
        <position position="209"/>
    </location>
</feature>
<keyword evidence="5" id="KW-0474">Menaquinone biosynthesis</keyword>
<feature type="binding site" evidence="5">
    <location>
        <position position="437"/>
    </location>
    <ligand>
        <name>Mg(2+)</name>
        <dbReference type="ChEBI" id="CHEBI:18420"/>
    </ligand>
</feature>
<dbReference type="InterPro" id="IPR034681">
    <property type="entry name" value="MenF"/>
</dbReference>
<evidence type="ECO:0000256" key="2">
    <source>
        <dbReference type="ARBA" id="ARBA00005297"/>
    </source>
</evidence>
<dbReference type="Pfam" id="PF00425">
    <property type="entry name" value="Chorismate_bind"/>
    <property type="match status" value="1"/>
</dbReference>
<dbReference type="EC" id="5.4.4.2" evidence="5"/>
<dbReference type="InterPro" id="IPR015890">
    <property type="entry name" value="Chorismate_C"/>
</dbReference>
<keyword evidence="4 5" id="KW-0413">Isomerase</keyword>
<evidence type="ECO:0000256" key="4">
    <source>
        <dbReference type="ARBA" id="ARBA00023235"/>
    </source>
</evidence>
<dbReference type="Gene3D" id="3.60.120.10">
    <property type="entry name" value="Anthranilate synthase"/>
    <property type="match status" value="1"/>
</dbReference>
<evidence type="ECO:0000313" key="7">
    <source>
        <dbReference type="EMBL" id="MDV5392432.1"/>
    </source>
</evidence>
<keyword evidence="5" id="KW-0479">Metal-binding</keyword>
<evidence type="ECO:0000256" key="5">
    <source>
        <dbReference type="HAMAP-Rule" id="MF_01935"/>
    </source>
</evidence>
<feature type="active site" description="Proton donor" evidence="5">
    <location>
        <position position="259"/>
    </location>
</feature>
<dbReference type="Proteomes" id="UP001187859">
    <property type="component" value="Unassembled WGS sequence"/>
</dbReference>
<dbReference type="InterPro" id="IPR044250">
    <property type="entry name" value="MenF-like"/>
</dbReference>
<comment type="pathway">
    <text evidence="5">Quinol/quinone metabolism; 1,4-dihydroxy-2-naphthoate biosynthesis; 1,4-dihydroxy-2-naphthoate from chorismate: step 1/7.</text>
</comment>